<comment type="subcellular location">
    <subcellularLocation>
        <location evidence="1">Membrane</location>
    </subcellularLocation>
</comment>
<proteinExistence type="predicted"/>
<dbReference type="PANTHER" id="PTHR12080:SF92">
    <property type="entry name" value="SLAM FAMILY MEMBER 8"/>
    <property type="match status" value="1"/>
</dbReference>
<feature type="non-terminal residue" evidence="7">
    <location>
        <position position="243"/>
    </location>
</feature>
<dbReference type="Gene3D" id="2.60.40.10">
    <property type="entry name" value="Immunoglobulins"/>
    <property type="match status" value="2"/>
</dbReference>
<dbReference type="EMBL" id="WNTK01023944">
    <property type="protein sequence ID" value="KAG9461322.1"/>
    <property type="molecule type" value="Genomic_DNA"/>
</dbReference>
<evidence type="ECO:0000313" key="8">
    <source>
        <dbReference type="Proteomes" id="UP000770717"/>
    </source>
</evidence>
<dbReference type="GO" id="GO:0016020">
    <property type="term" value="C:membrane"/>
    <property type="evidence" value="ECO:0007669"/>
    <property type="project" value="UniProtKB-SubCell"/>
</dbReference>
<organism evidence="7 8">
    <name type="scientific">Eleutherodactylus coqui</name>
    <name type="common">Puerto Rican coqui</name>
    <dbReference type="NCBI Taxonomy" id="57060"/>
    <lineage>
        <taxon>Eukaryota</taxon>
        <taxon>Metazoa</taxon>
        <taxon>Chordata</taxon>
        <taxon>Craniata</taxon>
        <taxon>Vertebrata</taxon>
        <taxon>Euteleostomi</taxon>
        <taxon>Amphibia</taxon>
        <taxon>Batrachia</taxon>
        <taxon>Anura</taxon>
        <taxon>Neobatrachia</taxon>
        <taxon>Hyloidea</taxon>
        <taxon>Eleutherodactylidae</taxon>
        <taxon>Eleutherodactylinae</taxon>
        <taxon>Eleutherodactylus</taxon>
        <taxon>Eleutherodactylus</taxon>
    </lineage>
</organism>
<dbReference type="InterPro" id="IPR013106">
    <property type="entry name" value="Ig_V-set"/>
</dbReference>
<reference evidence="7" key="1">
    <citation type="thesis" date="2020" institute="ProQuest LLC" country="789 East Eisenhower Parkway, Ann Arbor, MI, USA">
        <title>Comparative Genomics and Chromosome Evolution.</title>
        <authorList>
            <person name="Mudd A.B."/>
        </authorList>
    </citation>
    <scope>NUCLEOTIDE SEQUENCE</scope>
    <source>
        <strain evidence="7">HN-11 Male</strain>
        <tissue evidence="7">Kidney and liver</tissue>
    </source>
</reference>
<dbReference type="InterPro" id="IPR007110">
    <property type="entry name" value="Ig-like_dom"/>
</dbReference>
<evidence type="ECO:0000259" key="6">
    <source>
        <dbReference type="PROSITE" id="PS50835"/>
    </source>
</evidence>
<dbReference type="SUPFAM" id="SSF48726">
    <property type="entry name" value="Immunoglobulin"/>
    <property type="match status" value="2"/>
</dbReference>
<sequence length="243" mass="27362">TICRMEKVIQIIGHKGGAAHLPAIVPAGFSTKDVFWRHLLPTDHLVASFSRGSFDTTYQSSFYGRVQLLHNFTLVILNLELKDTGIFACQMVDTKGHMRLHRFHLTIYEVVVKPDVQVYASRGTMECSVFLACNTSTGSNVTYSWMTDTGLGLPLNRTYTLHDDSRILRTLLSPSDHEVSFTCIVMNPVSQEKTIISPWTHCFTKPEPKNGFSSGKVVLFIGIFLVVTFTFMMFLVFLLTRVS</sequence>
<dbReference type="OrthoDB" id="8963224at2759"/>
<feature type="non-terminal residue" evidence="7">
    <location>
        <position position="1"/>
    </location>
</feature>
<feature type="transmembrane region" description="Helical" evidence="5">
    <location>
        <begin position="217"/>
        <end position="239"/>
    </location>
</feature>
<evidence type="ECO:0000256" key="5">
    <source>
        <dbReference type="SAM" id="Phobius"/>
    </source>
</evidence>
<comment type="caution">
    <text evidence="7">The sequence shown here is derived from an EMBL/GenBank/DDBJ whole genome shotgun (WGS) entry which is preliminary data.</text>
</comment>
<keyword evidence="2" id="KW-0732">Signal</keyword>
<keyword evidence="5" id="KW-0812">Transmembrane</keyword>
<dbReference type="Proteomes" id="UP000770717">
    <property type="component" value="Unassembled WGS sequence"/>
</dbReference>
<dbReference type="InterPro" id="IPR013783">
    <property type="entry name" value="Ig-like_fold"/>
</dbReference>
<dbReference type="InterPro" id="IPR036179">
    <property type="entry name" value="Ig-like_dom_sf"/>
</dbReference>
<protein>
    <recommendedName>
        <fullName evidence="6">Ig-like domain-containing protein</fullName>
    </recommendedName>
</protein>
<keyword evidence="4" id="KW-0325">Glycoprotein</keyword>
<dbReference type="InterPro" id="IPR015631">
    <property type="entry name" value="CD2/SLAM_rcpt"/>
</dbReference>
<evidence type="ECO:0000313" key="7">
    <source>
        <dbReference type="EMBL" id="KAG9461322.1"/>
    </source>
</evidence>
<dbReference type="AlphaFoldDB" id="A0A8J6E632"/>
<gene>
    <name evidence="7" type="ORF">GDO78_017274</name>
</gene>
<evidence type="ECO:0000256" key="1">
    <source>
        <dbReference type="ARBA" id="ARBA00004370"/>
    </source>
</evidence>
<dbReference type="PROSITE" id="PS50835">
    <property type="entry name" value="IG_LIKE"/>
    <property type="match status" value="1"/>
</dbReference>
<dbReference type="Pfam" id="PF07686">
    <property type="entry name" value="V-set"/>
    <property type="match status" value="1"/>
</dbReference>
<evidence type="ECO:0000256" key="2">
    <source>
        <dbReference type="ARBA" id="ARBA00022729"/>
    </source>
</evidence>
<evidence type="ECO:0000256" key="4">
    <source>
        <dbReference type="ARBA" id="ARBA00023180"/>
    </source>
</evidence>
<accession>A0A8J6E632</accession>
<keyword evidence="5" id="KW-1133">Transmembrane helix</keyword>
<keyword evidence="3 5" id="KW-0472">Membrane</keyword>
<dbReference type="PANTHER" id="PTHR12080">
    <property type="entry name" value="SIGNALING LYMPHOCYTIC ACTIVATION MOLECULE"/>
    <property type="match status" value="1"/>
</dbReference>
<keyword evidence="8" id="KW-1185">Reference proteome</keyword>
<feature type="domain" description="Ig-like" evidence="6">
    <location>
        <begin position="114"/>
        <end position="196"/>
    </location>
</feature>
<evidence type="ECO:0000256" key="3">
    <source>
        <dbReference type="ARBA" id="ARBA00023136"/>
    </source>
</evidence>
<name>A0A8J6E632_ELECQ</name>